<evidence type="ECO:0000256" key="12">
    <source>
        <dbReference type="ARBA" id="ARBA00023125"/>
    </source>
</evidence>
<evidence type="ECO:0000256" key="9">
    <source>
        <dbReference type="ARBA" id="ARBA00022840"/>
    </source>
</evidence>
<proteinExistence type="predicted"/>
<dbReference type="Pfam" id="PF13361">
    <property type="entry name" value="UvrD_C"/>
    <property type="match status" value="1"/>
</dbReference>
<evidence type="ECO:0000256" key="2">
    <source>
        <dbReference type="ARBA" id="ARBA00022722"/>
    </source>
</evidence>
<dbReference type="Gene3D" id="3.90.320.10">
    <property type="match status" value="1"/>
</dbReference>
<dbReference type="InterPro" id="IPR014017">
    <property type="entry name" value="DNA_helicase_UvrD-like_C"/>
</dbReference>
<dbReference type="NCBIfam" id="TIGR02773">
    <property type="entry name" value="addB_Gpos"/>
    <property type="match status" value="1"/>
</dbReference>
<dbReference type="GO" id="GO:0004386">
    <property type="term" value="F:helicase activity"/>
    <property type="evidence" value="ECO:0007669"/>
    <property type="project" value="UniProtKB-KW"/>
</dbReference>
<name>A0A916Q7W2_9FIRM</name>
<dbReference type="SUPFAM" id="SSF52540">
    <property type="entry name" value="P-loop containing nucleoside triphosphate hydrolases"/>
    <property type="match status" value="1"/>
</dbReference>
<dbReference type="EMBL" id="BLYI01000026">
    <property type="protein sequence ID" value="GFO84691.1"/>
    <property type="molecule type" value="Genomic_DNA"/>
</dbReference>
<keyword evidence="9" id="KW-0067">ATP-binding</keyword>
<organism evidence="15 16">
    <name type="scientific">Anaerostipes butyraticus</name>
    <dbReference type="NCBI Taxonomy" id="645466"/>
    <lineage>
        <taxon>Bacteria</taxon>
        <taxon>Bacillati</taxon>
        <taxon>Bacillota</taxon>
        <taxon>Clostridia</taxon>
        <taxon>Lachnospirales</taxon>
        <taxon>Lachnospiraceae</taxon>
        <taxon>Anaerostipes</taxon>
    </lineage>
</organism>
<evidence type="ECO:0000256" key="11">
    <source>
        <dbReference type="ARBA" id="ARBA00023014"/>
    </source>
</evidence>
<evidence type="ECO:0000256" key="1">
    <source>
        <dbReference type="ARBA" id="ARBA00022485"/>
    </source>
</evidence>
<dbReference type="Pfam" id="PF21445">
    <property type="entry name" value="ADDB_N"/>
    <property type="match status" value="1"/>
</dbReference>
<reference evidence="15" key="1">
    <citation type="submission" date="2020-06" db="EMBL/GenBank/DDBJ databases">
        <title>Characterization of fructooligosaccharide metabolism and fructooligosaccharide-degrading enzymes in human commensal butyrate producers.</title>
        <authorList>
            <person name="Tanno H."/>
            <person name="Fujii T."/>
            <person name="Hirano K."/>
            <person name="Maeno S."/>
            <person name="Tonozuka T."/>
            <person name="Sakamoto M."/>
            <person name="Ohkuma M."/>
            <person name="Tochio T."/>
            <person name="Endo A."/>
        </authorList>
    </citation>
    <scope>NUCLEOTIDE SEQUENCE</scope>
    <source>
        <strain evidence="15">JCM 17466</strain>
    </source>
</reference>
<dbReference type="InterPro" id="IPR027417">
    <property type="entry name" value="P-loop_NTPase"/>
</dbReference>
<dbReference type="Proteomes" id="UP000613208">
    <property type="component" value="Unassembled WGS sequence"/>
</dbReference>
<dbReference type="GO" id="GO:0005524">
    <property type="term" value="F:ATP binding"/>
    <property type="evidence" value="ECO:0007669"/>
    <property type="project" value="UniProtKB-KW"/>
</dbReference>
<keyword evidence="3" id="KW-0479">Metal-binding</keyword>
<evidence type="ECO:0000256" key="6">
    <source>
        <dbReference type="ARBA" id="ARBA00022801"/>
    </source>
</evidence>
<dbReference type="RefSeq" id="WP_201310416.1">
    <property type="nucleotide sequence ID" value="NZ_BLYI01000026.1"/>
</dbReference>
<evidence type="ECO:0000259" key="14">
    <source>
        <dbReference type="PROSITE" id="PS51217"/>
    </source>
</evidence>
<keyword evidence="11" id="KW-0411">Iron-sulfur</keyword>
<evidence type="ECO:0000256" key="8">
    <source>
        <dbReference type="ARBA" id="ARBA00022839"/>
    </source>
</evidence>
<keyword evidence="13" id="KW-0234">DNA repair</keyword>
<evidence type="ECO:0000256" key="13">
    <source>
        <dbReference type="ARBA" id="ARBA00023204"/>
    </source>
</evidence>
<dbReference type="GO" id="GO:0000724">
    <property type="term" value="P:double-strand break repair via homologous recombination"/>
    <property type="evidence" value="ECO:0007669"/>
    <property type="project" value="InterPro"/>
</dbReference>
<dbReference type="InterPro" id="IPR049035">
    <property type="entry name" value="ADDB_N"/>
</dbReference>
<keyword evidence="2" id="KW-0540">Nuclease</keyword>
<keyword evidence="10" id="KW-0408">Iron</keyword>
<dbReference type="Pfam" id="PF12705">
    <property type="entry name" value="PDDEXK_1"/>
    <property type="match status" value="1"/>
</dbReference>
<accession>A0A916Q7W2</accession>
<dbReference type="AlphaFoldDB" id="A0A916Q7W2"/>
<dbReference type="PROSITE" id="PS51217">
    <property type="entry name" value="UVRD_HELICASE_CTER"/>
    <property type="match status" value="1"/>
</dbReference>
<keyword evidence="4" id="KW-0547">Nucleotide-binding</keyword>
<dbReference type="GO" id="GO:0003677">
    <property type="term" value="F:DNA binding"/>
    <property type="evidence" value="ECO:0007669"/>
    <property type="project" value="UniProtKB-KW"/>
</dbReference>
<protein>
    <submittedName>
        <fullName evidence="15">ATP-dependent helicase/deoxyribonuclease subunit B</fullName>
    </submittedName>
</protein>
<keyword evidence="12" id="KW-0238">DNA-binding</keyword>
<dbReference type="PANTHER" id="PTHR30591">
    <property type="entry name" value="RECBCD ENZYME SUBUNIT RECC"/>
    <property type="match status" value="1"/>
</dbReference>
<evidence type="ECO:0000256" key="3">
    <source>
        <dbReference type="ARBA" id="ARBA00022723"/>
    </source>
</evidence>
<evidence type="ECO:0000256" key="5">
    <source>
        <dbReference type="ARBA" id="ARBA00022763"/>
    </source>
</evidence>
<keyword evidence="5" id="KW-0227">DNA damage</keyword>
<evidence type="ECO:0000313" key="15">
    <source>
        <dbReference type="EMBL" id="GFO84691.1"/>
    </source>
</evidence>
<evidence type="ECO:0000313" key="16">
    <source>
        <dbReference type="Proteomes" id="UP000613208"/>
    </source>
</evidence>
<keyword evidence="6" id="KW-0378">Hydrolase</keyword>
<evidence type="ECO:0000256" key="4">
    <source>
        <dbReference type="ARBA" id="ARBA00022741"/>
    </source>
</evidence>
<dbReference type="InterPro" id="IPR014140">
    <property type="entry name" value="DNA_helicase_suAddB"/>
</dbReference>
<evidence type="ECO:0000256" key="7">
    <source>
        <dbReference type="ARBA" id="ARBA00022806"/>
    </source>
</evidence>
<dbReference type="GO" id="GO:0051539">
    <property type="term" value="F:4 iron, 4 sulfur cluster binding"/>
    <property type="evidence" value="ECO:0007669"/>
    <property type="project" value="UniProtKB-KW"/>
</dbReference>
<sequence>MALQFILGPARSGKTTYIYDRIIRESMEKPDQEFFLLVPDQSTLNAQKELVTRHPAHGTMNIDVVGFFRLAYRIFEELSYVPKNLLEDEGKSMVIRKVMEKNRKNLKIFGSSMKKPGFIEELKSFFAEMYQYDVSRKDLEDAAEHMKHPALRAKMDDILLVMTEFEDYIQERYLISEQLLDVLAGKMEESRKLKNAVFYLDGFTGFTPIQRKVIQKLMKIGQKVFISMTVDEAAVSKEYREYELFALPKKERMILMRDAMELGVKVEKDIFCRPDDRGSAQLRHLERNLFRYPYRAWKGECQDICVFQAMNPRTESQIIAGRIETLVRKHGYQYKGIVVLTADLESYGSELERSFQDFHIPYFVDANRKLKNNPCIETILSALKMIQKDFSYDMVFRYLKSGFSCLNQEEADLLENYVIAMGIRGYSRWNRPFETEIFSKEEQERIEPLRIRFMDEIRPLKEGLKKRGETVLGKLTCLYEFLERLNIEQKMEDKKQKFEEAGDPAQAKTYGRVYGQVLDLMEQMADILGEEKLSYDDFLSVLETGMEEMTMGVIPPSLDQVVIGDMERTRTEGVKVLFFAGVSDNVIPKQNPKGNVISDSQKEMLEEEGIVMAPTAKAASYMEQFYLYLTSAKPEDKLYVSYSVMTASGDNQKPSYFLERIRSVFPELKIREEKDLEIQGYTPEAAMNQVVSLLEEETLSEEQWRQLAVLFYGLEGYLPAARCIDGKFYQNQASPISRDLVKELYGDTLRGSVTRMEQFAGCAFSHFMKYGLKLKERMEHQLLPMDMGQVFHKTMELVGKRTDWKFTDDESRDSFVDQTVEEAVSEVQQEILESSSRNHYLMDRMKRISRRAVWAMEQYIRRGDFTPEEYEIAFSEENQLKSMNFSLENGEKMVFSGVVDRMDSIEDEENKYIRIIDYKSGDVKFDFAKVFHGLQMQLIIYMNAMLELYEKKGEKRVLPAGMFYFHINDPIVKDKKKKQDDAETELLKEMKMSGVANSDFDLISKMEHSGKEGILSMPVAVTTKGLDKRSSIMDTSQMLKLGTMVEEKIIELGNALMKGDISIRPYEYQNGMPCNYCSFRHICAYENGVDPVKRIKSISLEEGKHALDEGTAKSH</sequence>
<keyword evidence="7 15" id="KW-0347">Helicase</keyword>
<dbReference type="InterPro" id="IPR038726">
    <property type="entry name" value="PDDEXK_AddAB-type"/>
</dbReference>
<keyword evidence="16" id="KW-1185">Reference proteome</keyword>
<keyword evidence="1" id="KW-0004">4Fe-4S</keyword>
<dbReference type="Gene3D" id="3.40.50.300">
    <property type="entry name" value="P-loop containing nucleotide triphosphate hydrolases"/>
    <property type="match status" value="3"/>
</dbReference>
<keyword evidence="8" id="KW-0269">Exonuclease</keyword>
<dbReference type="GO" id="GO:0004527">
    <property type="term" value="F:exonuclease activity"/>
    <property type="evidence" value="ECO:0007669"/>
    <property type="project" value="UniProtKB-KW"/>
</dbReference>
<gene>
    <name evidence="15" type="primary">addB</name>
    <name evidence="15" type="ORF">ANBU17_10380</name>
</gene>
<dbReference type="InterPro" id="IPR011604">
    <property type="entry name" value="PDDEXK-like_dom_sf"/>
</dbReference>
<dbReference type="PANTHER" id="PTHR30591:SF1">
    <property type="entry name" value="RECBCD ENZYME SUBUNIT RECC"/>
    <property type="match status" value="1"/>
</dbReference>
<dbReference type="GO" id="GO:0046872">
    <property type="term" value="F:metal ion binding"/>
    <property type="evidence" value="ECO:0007669"/>
    <property type="project" value="UniProtKB-KW"/>
</dbReference>
<feature type="domain" description="UvrD-like helicase C-terminal" evidence="14">
    <location>
        <begin position="273"/>
        <end position="559"/>
    </location>
</feature>
<evidence type="ECO:0000256" key="10">
    <source>
        <dbReference type="ARBA" id="ARBA00023004"/>
    </source>
</evidence>
<comment type="caution">
    <text evidence="15">The sequence shown here is derived from an EMBL/GenBank/DDBJ whole genome shotgun (WGS) entry which is preliminary data.</text>
</comment>